<dbReference type="PANTHER" id="PTHR43451:SF1">
    <property type="entry name" value="ACETYLTRANSFERASE"/>
    <property type="match status" value="1"/>
</dbReference>
<dbReference type="PROSITE" id="PS51186">
    <property type="entry name" value="GNAT"/>
    <property type="match status" value="1"/>
</dbReference>
<dbReference type="PANTHER" id="PTHR43451">
    <property type="entry name" value="ACETYLTRANSFERASE (GNAT) FAMILY PROTEIN"/>
    <property type="match status" value="1"/>
</dbReference>
<evidence type="ECO:0000313" key="3">
    <source>
        <dbReference type="Proteomes" id="UP000051835"/>
    </source>
</evidence>
<dbReference type="AlphaFoldDB" id="A0A0R1QRV8"/>
<evidence type="ECO:0000313" key="2">
    <source>
        <dbReference type="EMBL" id="KRL46990.1"/>
    </source>
</evidence>
<dbReference type="InterPro" id="IPR052564">
    <property type="entry name" value="N-acetyltrans/Recomb-assoc"/>
</dbReference>
<evidence type="ECO:0000259" key="1">
    <source>
        <dbReference type="PROSITE" id="PS51186"/>
    </source>
</evidence>
<dbReference type="SUPFAM" id="SSF55729">
    <property type="entry name" value="Acyl-CoA N-acyltransferases (Nat)"/>
    <property type="match status" value="1"/>
</dbReference>
<accession>A0A0R1QRV8</accession>
<feature type="domain" description="N-acetyltransferase" evidence="1">
    <location>
        <begin position="1"/>
        <end position="152"/>
    </location>
</feature>
<dbReference type="Proteomes" id="UP000051835">
    <property type="component" value="Unassembled WGS sequence"/>
</dbReference>
<organism evidence="2 3">
    <name type="scientific">Levilactobacillus spicheri DSM 15429</name>
    <dbReference type="NCBI Taxonomy" id="1423805"/>
    <lineage>
        <taxon>Bacteria</taxon>
        <taxon>Bacillati</taxon>
        <taxon>Bacillota</taxon>
        <taxon>Bacilli</taxon>
        <taxon>Lactobacillales</taxon>
        <taxon>Lactobacillaceae</taxon>
        <taxon>Levilactobacillus</taxon>
    </lineage>
</organism>
<keyword evidence="2" id="KW-0808">Transferase</keyword>
<dbReference type="Pfam" id="PF13673">
    <property type="entry name" value="Acetyltransf_10"/>
    <property type="match status" value="1"/>
</dbReference>
<comment type="caution">
    <text evidence="2">The sequence shown here is derived from an EMBL/GenBank/DDBJ whole genome shotgun (WGS) entry which is preliminary data.</text>
</comment>
<dbReference type="PATRIC" id="fig|1423805.4.peg.478"/>
<dbReference type="GO" id="GO:0016747">
    <property type="term" value="F:acyltransferase activity, transferring groups other than amino-acyl groups"/>
    <property type="evidence" value="ECO:0007669"/>
    <property type="project" value="InterPro"/>
</dbReference>
<dbReference type="Gene3D" id="3.40.630.30">
    <property type="match status" value="1"/>
</dbReference>
<dbReference type="CDD" id="cd04301">
    <property type="entry name" value="NAT_SF"/>
    <property type="match status" value="1"/>
</dbReference>
<sequence length="152" mass="17282">MHLRAYQPTDLTAVRTLFQDTVERVNWRDYSPEQLQAWIGPDDVTTRATWQATLCRHRTLVALDAERVVGFADMSEAGYLDRLYVAATHQRQGIARALVLTLEQMTPAASYTTLASITARPFFEHQGYRVVRKNQVTRAGVALTNFAMHKDN</sequence>
<protein>
    <submittedName>
        <fullName evidence="2">Acetyltransferase</fullName>
    </submittedName>
</protein>
<proteinExistence type="predicted"/>
<dbReference type="RefSeq" id="WP_056965309.1">
    <property type="nucleotide sequence ID" value="NZ_AZFC01000035.1"/>
</dbReference>
<dbReference type="EMBL" id="AZFC01000035">
    <property type="protein sequence ID" value="KRL46990.1"/>
    <property type="molecule type" value="Genomic_DNA"/>
</dbReference>
<name>A0A0R1QRV8_9LACO</name>
<gene>
    <name evidence="2" type="ORF">FD37_GL000471</name>
</gene>
<dbReference type="InterPro" id="IPR016181">
    <property type="entry name" value="Acyl_CoA_acyltransferase"/>
</dbReference>
<dbReference type="InterPro" id="IPR000182">
    <property type="entry name" value="GNAT_dom"/>
</dbReference>
<reference evidence="2 3" key="1">
    <citation type="journal article" date="2015" name="Genome Announc.">
        <title>Expanding the biotechnology potential of lactobacilli through comparative genomics of 213 strains and associated genera.</title>
        <authorList>
            <person name="Sun Z."/>
            <person name="Harris H.M."/>
            <person name="McCann A."/>
            <person name="Guo C."/>
            <person name="Argimon S."/>
            <person name="Zhang W."/>
            <person name="Yang X."/>
            <person name="Jeffery I.B."/>
            <person name="Cooney J.C."/>
            <person name="Kagawa T.F."/>
            <person name="Liu W."/>
            <person name="Song Y."/>
            <person name="Salvetti E."/>
            <person name="Wrobel A."/>
            <person name="Rasinkangas P."/>
            <person name="Parkhill J."/>
            <person name="Rea M.C."/>
            <person name="O'Sullivan O."/>
            <person name="Ritari J."/>
            <person name="Douillard F.P."/>
            <person name="Paul Ross R."/>
            <person name="Yang R."/>
            <person name="Briner A.E."/>
            <person name="Felis G.E."/>
            <person name="de Vos W.M."/>
            <person name="Barrangou R."/>
            <person name="Klaenhammer T.R."/>
            <person name="Caufield P.W."/>
            <person name="Cui Y."/>
            <person name="Zhang H."/>
            <person name="O'Toole P.W."/>
        </authorList>
    </citation>
    <scope>NUCLEOTIDE SEQUENCE [LARGE SCALE GENOMIC DNA]</scope>
    <source>
        <strain evidence="2 3">DSM 15429</strain>
    </source>
</reference>